<comment type="cofactor">
    <cofactor evidence="5">
        <name>heme</name>
        <dbReference type="ChEBI" id="CHEBI:30413"/>
    </cofactor>
</comment>
<keyword evidence="3" id="KW-0256">Endoplasmic reticulum</keyword>
<keyword evidence="5 6" id="KW-0408">Iron</keyword>
<feature type="binding site" description="axial binding residue" evidence="5">
    <location>
        <position position="460"/>
    </location>
    <ligand>
        <name>heme</name>
        <dbReference type="ChEBI" id="CHEBI:30413"/>
    </ligand>
    <ligandPart>
        <name>Fe</name>
        <dbReference type="ChEBI" id="CHEBI:18248"/>
    </ligandPart>
</feature>
<evidence type="ECO:0000256" key="6">
    <source>
        <dbReference type="RuleBase" id="RU000461"/>
    </source>
</evidence>
<keyword evidence="9" id="KW-1185">Reference proteome</keyword>
<dbReference type="InterPro" id="IPR036396">
    <property type="entry name" value="Cyt_P450_sf"/>
</dbReference>
<dbReference type="Gene3D" id="1.10.630.10">
    <property type="entry name" value="Cytochrome P450"/>
    <property type="match status" value="1"/>
</dbReference>
<keyword evidence="6" id="KW-0560">Oxidoreductase</keyword>
<comment type="similarity">
    <text evidence="2 6">Belongs to the cytochrome P450 family.</text>
</comment>
<evidence type="ECO:0000313" key="9">
    <source>
        <dbReference type="Proteomes" id="UP000594262"/>
    </source>
</evidence>
<dbReference type="Proteomes" id="UP000594262">
    <property type="component" value="Unplaced"/>
</dbReference>
<keyword evidence="6" id="KW-0503">Monooxygenase</keyword>
<dbReference type="PANTHER" id="PTHR24291:SF189">
    <property type="entry name" value="CYTOCHROME P450 4C3-RELATED"/>
    <property type="match status" value="1"/>
</dbReference>
<dbReference type="AlphaFoldDB" id="A0A7M5WJS9"/>
<keyword evidence="7" id="KW-1133">Transmembrane helix</keyword>
<keyword evidence="4 7" id="KW-0472">Membrane</keyword>
<keyword evidence="7" id="KW-0812">Transmembrane</keyword>
<comment type="subcellular location">
    <subcellularLocation>
        <location evidence="1">Endoplasmic reticulum membrane</location>
    </subcellularLocation>
</comment>
<evidence type="ECO:0000256" key="3">
    <source>
        <dbReference type="ARBA" id="ARBA00022824"/>
    </source>
</evidence>
<keyword evidence="5 6" id="KW-0349">Heme</keyword>
<dbReference type="InterPro" id="IPR001128">
    <property type="entry name" value="Cyt_P450"/>
</dbReference>
<dbReference type="GO" id="GO:0005789">
    <property type="term" value="C:endoplasmic reticulum membrane"/>
    <property type="evidence" value="ECO:0007669"/>
    <property type="project" value="UniProtKB-SubCell"/>
</dbReference>
<dbReference type="Pfam" id="PF00067">
    <property type="entry name" value="p450"/>
    <property type="match status" value="1"/>
</dbReference>
<proteinExistence type="inferred from homology"/>
<dbReference type="GO" id="GO:0005506">
    <property type="term" value="F:iron ion binding"/>
    <property type="evidence" value="ECO:0007669"/>
    <property type="project" value="InterPro"/>
</dbReference>
<dbReference type="SUPFAM" id="SSF48264">
    <property type="entry name" value="Cytochrome P450"/>
    <property type="match status" value="1"/>
</dbReference>
<evidence type="ECO:0000256" key="7">
    <source>
        <dbReference type="SAM" id="Phobius"/>
    </source>
</evidence>
<keyword evidence="5 6" id="KW-0479">Metal-binding</keyword>
<evidence type="ECO:0000256" key="2">
    <source>
        <dbReference type="ARBA" id="ARBA00010617"/>
    </source>
</evidence>
<dbReference type="PRINTS" id="PR00463">
    <property type="entry name" value="EP450I"/>
</dbReference>
<evidence type="ECO:0000256" key="1">
    <source>
        <dbReference type="ARBA" id="ARBA00004586"/>
    </source>
</evidence>
<name>A0A7M5WJS9_9CNID</name>
<evidence type="ECO:0000313" key="8">
    <source>
        <dbReference type="EnsemblMetazoa" id="CLYHEMP005562.1"/>
    </source>
</evidence>
<reference evidence="8" key="1">
    <citation type="submission" date="2021-01" db="UniProtKB">
        <authorList>
            <consortium name="EnsemblMetazoa"/>
        </authorList>
    </citation>
    <scope>IDENTIFICATION</scope>
</reference>
<dbReference type="GO" id="GO:0004497">
    <property type="term" value="F:monooxygenase activity"/>
    <property type="evidence" value="ECO:0007669"/>
    <property type="project" value="UniProtKB-KW"/>
</dbReference>
<organism evidence="8 9">
    <name type="scientific">Clytia hemisphaerica</name>
    <dbReference type="NCBI Taxonomy" id="252671"/>
    <lineage>
        <taxon>Eukaryota</taxon>
        <taxon>Metazoa</taxon>
        <taxon>Cnidaria</taxon>
        <taxon>Hydrozoa</taxon>
        <taxon>Hydroidolina</taxon>
        <taxon>Leptothecata</taxon>
        <taxon>Obeliida</taxon>
        <taxon>Clytiidae</taxon>
        <taxon>Clytia</taxon>
    </lineage>
</organism>
<evidence type="ECO:0000256" key="5">
    <source>
        <dbReference type="PIRSR" id="PIRSR602401-1"/>
    </source>
</evidence>
<dbReference type="GO" id="GO:0016705">
    <property type="term" value="F:oxidoreductase activity, acting on paired donors, with incorporation or reduction of molecular oxygen"/>
    <property type="evidence" value="ECO:0007669"/>
    <property type="project" value="InterPro"/>
</dbReference>
<dbReference type="PRINTS" id="PR00385">
    <property type="entry name" value="P450"/>
</dbReference>
<dbReference type="GO" id="GO:0020037">
    <property type="term" value="F:heme binding"/>
    <property type="evidence" value="ECO:0007669"/>
    <property type="project" value="InterPro"/>
</dbReference>
<dbReference type="InterPro" id="IPR002401">
    <property type="entry name" value="Cyt_P450_E_grp-I"/>
</dbReference>
<evidence type="ECO:0000256" key="4">
    <source>
        <dbReference type="ARBA" id="ARBA00023136"/>
    </source>
</evidence>
<dbReference type="OrthoDB" id="1470350at2759"/>
<protein>
    <submittedName>
        <fullName evidence="8">Uncharacterized protein</fullName>
    </submittedName>
</protein>
<accession>A0A7M5WJS9</accession>
<dbReference type="PROSITE" id="PS00086">
    <property type="entry name" value="CYTOCHROME_P450"/>
    <property type="match status" value="1"/>
</dbReference>
<feature type="transmembrane region" description="Helical" evidence="7">
    <location>
        <begin position="20"/>
        <end position="48"/>
    </location>
</feature>
<dbReference type="InterPro" id="IPR017972">
    <property type="entry name" value="Cyt_P450_CS"/>
</dbReference>
<dbReference type="PANTHER" id="PTHR24291">
    <property type="entry name" value="CYTOCHROME P450 FAMILY 4"/>
    <property type="match status" value="1"/>
</dbReference>
<sequence length="513" mass="59520">MLYNYVIQPYVMGHIFNSLFFVFLPVIKMLLIFGVVLLLIFSILMLFWKMKISRFEGLKMAPYYPIIGSCLHLETEAHKFFKQIRKYAVDNDYCFVLWFFFHPALWVAKVEGAELVLKSQEIITKSYLYHTLHPWLGTGLLTSTHQKWKSRRRAITPSFHFTILNDFQKIFIKQSQILVQNLKSYAVTGEAFDAQIPVSLATLDIICETAMGVSVNAQDHAESEYVNAINAGSKLLQQRQKSPWLWPEPIYWITSQGKQFKEHLRVLHSFTANVINDNIKARQSGAESAGRKTKAFMDMLLDLYEKGEIDIEGIREEVDTFMFEGHDTTAAGLSWTLFQLGLNPKIQQKLHEEIDKVADKEEDLVEKIRGIKYLEYVVKEGLRLHPPVAVFARELEQDTKIYNVSIPKGTTLMIDAISLHTNPEYWDEPEKFNPDRFSDEKYVKRNPYCYIPFSAGPRNCIGQKFAMLEEKILLYHVMLNYEVKTAQKMEDVAACFELIHKSENGLQIQLKKR</sequence>
<dbReference type="EnsemblMetazoa" id="CLYHEMT005562.1">
    <property type="protein sequence ID" value="CLYHEMP005562.1"/>
    <property type="gene ID" value="CLYHEMG005562"/>
</dbReference>
<dbReference type="InterPro" id="IPR050196">
    <property type="entry name" value="Cytochrome_P450_Monoox"/>
</dbReference>